<evidence type="ECO:0000256" key="7">
    <source>
        <dbReference type="ARBA" id="ARBA00023027"/>
    </source>
</evidence>
<keyword evidence="5" id="KW-0547">Nucleotide-binding</keyword>
<keyword evidence="2" id="KW-0662">Pyridine nucleotide biosynthesis</keyword>
<evidence type="ECO:0000256" key="8">
    <source>
        <dbReference type="ARBA" id="ARBA00049001"/>
    </source>
</evidence>
<keyword evidence="4" id="KW-0548">Nucleotidyltransferase</keyword>
<dbReference type="GeneID" id="35441626"/>
<protein>
    <submittedName>
        <fullName evidence="10">Nucleotidylyl transferase</fullName>
    </submittedName>
</protein>
<evidence type="ECO:0000256" key="1">
    <source>
        <dbReference type="ARBA" id="ARBA00004790"/>
    </source>
</evidence>
<keyword evidence="6" id="KW-0067">ATP-binding</keyword>
<proteinExistence type="predicted"/>
<dbReference type="GO" id="GO:0005634">
    <property type="term" value="C:nucleus"/>
    <property type="evidence" value="ECO:0007669"/>
    <property type="project" value="TreeGrafter"/>
</dbReference>
<dbReference type="Proteomes" id="UP000242254">
    <property type="component" value="Unassembled WGS sequence"/>
</dbReference>
<dbReference type="GO" id="GO:0009435">
    <property type="term" value="P:NAD+ biosynthetic process"/>
    <property type="evidence" value="ECO:0007669"/>
    <property type="project" value="UniProtKB-UniPathway"/>
</dbReference>
<gene>
    <name evidence="10" type="ORF">RHIMIDRAFT_249547</name>
</gene>
<dbReference type="GO" id="GO:0005737">
    <property type="term" value="C:cytoplasm"/>
    <property type="evidence" value="ECO:0007669"/>
    <property type="project" value="TreeGrafter"/>
</dbReference>
<dbReference type="PANTHER" id="PTHR31285:SF0">
    <property type="entry name" value="NICOTINAMIDE MONONUCLEOTIDE ADENYLYLTRANSFERASE"/>
    <property type="match status" value="1"/>
</dbReference>
<dbReference type="SUPFAM" id="SSF52374">
    <property type="entry name" value="Nucleotidylyl transferase"/>
    <property type="match status" value="1"/>
</dbReference>
<evidence type="ECO:0000256" key="4">
    <source>
        <dbReference type="ARBA" id="ARBA00022695"/>
    </source>
</evidence>
<keyword evidence="3 10" id="KW-0808">Transferase</keyword>
<feature type="domain" description="Cytidyltransferase-like" evidence="9">
    <location>
        <begin position="50"/>
        <end position="154"/>
    </location>
</feature>
<sequence>MAASISDSRQETTITEIIKTNANSDFYLTYKSAETWPNKRDSCCRMLILDSSFNPPTRAHANLLHKSIQTYPPDHFDALLLLLSTKNADKQLTGATVVQRVQMMELMAARYPNSAVGLTPHAKFVDKAAHIQAWLPDVRLELYFIMGYDTIVRLLDPKYYMPRPVMEALGPFLNTCHIICADRGEGEEQRAFWDKLELGTCSIRRIQLDPVFAALSSTMARTRIIQGQSVLSVLDPDIARFVQDHHIYSQ</sequence>
<reference evidence="10 11" key="1">
    <citation type="journal article" date="2016" name="Proc. Natl. Acad. Sci. U.S.A.">
        <title>Lipid metabolic changes in an early divergent fungus govern the establishment of a mutualistic symbiosis with endobacteria.</title>
        <authorList>
            <person name="Lastovetsky O.A."/>
            <person name="Gaspar M.L."/>
            <person name="Mondo S.J."/>
            <person name="LaButti K.M."/>
            <person name="Sandor L."/>
            <person name="Grigoriev I.V."/>
            <person name="Henry S.A."/>
            <person name="Pawlowska T.E."/>
        </authorList>
    </citation>
    <scope>NUCLEOTIDE SEQUENCE [LARGE SCALE GENOMIC DNA]</scope>
    <source>
        <strain evidence="10 11">ATCC 52813</strain>
    </source>
</reference>
<dbReference type="STRING" id="1340429.A0A2G4T0Q6"/>
<dbReference type="UniPathway" id="UPA00253">
    <property type="reaction ID" value="UER00600"/>
</dbReference>
<dbReference type="RefSeq" id="XP_023468313.1">
    <property type="nucleotide sequence ID" value="XM_023610636.1"/>
</dbReference>
<name>A0A2G4T0Q6_RHIZD</name>
<dbReference type="AlphaFoldDB" id="A0A2G4T0Q6"/>
<dbReference type="EMBL" id="KZ303845">
    <property type="protein sequence ID" value="PHZ14605.1"/>
    <property type="molecule type" value="Genomic_DNA"/>
</dbReference>
<dbReference type="PANTHER" id="PTHR31285">
    <property type="entry name" value="NICOTINAMIDE MONONUCLEOTIDE ADENYLYLTRANSFERASE"/>
    <property type="match status" value="1"/>
</dbReference>
<organism evidence="10 11">
    <name type="scientific">Rhizopus microsporus ATCC 52813</name>
    <dbReference type="NCBI Taxonomy" id="1340429"/>
    <lineage>
        <taxon>Eukaryota</taxon>
        <taxon>Fungi</taxon>
        <taxon>Fungi incertae sedis</taxon>
        <taxon>Mucoromycota</taxon>
        <taxon>Mucoromycotina</taxon>
        <taxon>Mucoromycetes</taxon>
        <taxon>Mucorales</taxon>
        <taxon>Mucorineae</taxon>
        <taxon>Rhizopodaceae</taxon>
        <taxon>Rhizopus</taxon>
    </lineage>
</organism>
<dbReference type="GO" id="GO:0016887">
    <property type="term" value="F:ATP hydrolysis activity"/>
    <property type="evidence" value="ECO:0007669"/>
    <property type="project" value="TreeGrafter"/>
</dbReference>
<evidence type="ECO:0000256" key="3">
    <source>
        <dbReference type="ARBA" id="ARBA00022679"/>
    </source>
</evidence>
<accession>A0A2G4T0Q6</accession>
<comment type="catalytic activity">
    <reaction evidence="8">
        <text>beta-nicotinamide D-ribonucleotide + ATP + H(+) = diphosphate + NAD(+)</text>
        <dbReference type="Rhea" id="RHEA:21360"/>
        <dbReference type="ChEBI" id="CHEBI:14649"/>
        <dbReference type="ChEBI" id="CHEBI:15378"/>
        <dbReference type="ChEBI" id="CHEBI:30616"/>
        <dbReference type="ChEBI" id="CHEBI:33019"/>
        <dbReference type="ChEBI" id="CHEBI:57540"/>
        <dbReference type="EC" id="2.7.7.1"/>
    </reaction>
</comment>
<evidence type="ECO:0000256" key="5">
    <source>
        <dbReference type="ARBA" id="ARBA00022741"/>
    </source>
</evidence>
<keyword evidence="11" id="KW-1185">Reference proteome</keyword>
<dbReference type="Gene3D" id="3.40.50.620">
    <property type="entry name" value="HUPs"/>
    <property type="match status" value="1"/>
</dbReference>
<comment type="pathway">
    <text evidence="1">Cofactor biosynthesis; NAD(+) biosynthesis.</text>
</comment>
<dbReference type="Pfam" id="PF01467">
    <property type="entry name" value="CTP_transf_like"/>
    <property type="match status" value="1"/>
</dbReference>
<keyword evidence="7" id="KW-0520">NAD</keyword>
<dbReference type="InterPro" id="IPR014729">
    <property type="entry name" value="Rossmann-like_a/b/a_fold"/>
</dbReference>
<evidence type="ECO:0000256" key="6">
    <source>
        <dbReference type="ARBA" id="ARBA00022840"/>
    </source>
</evidence>
<evidence type="ECO:0000313" key="11">
    <source>
        <dbReference type="Proteomes" id="UP000242254"/>
    </source>
</evidence>
<dbReference type="InterPro" id="IPR005248">
    <property type="entry name" value="NadD/NMNAT"/>
</dbReference>
<evidence type="ECO:0000256" key="2">
    <source>
        <dbReference type="ARBA" id="ARBA00022642"/>
    </source>
</evidence>
<dbReference type="InterPro" id="IPR004821">
    <property type="entry name" value="Cyt_trans-like"/>
</dbReference>
<evidence type="ECO:0000259" key="9">
    <source>
        <dbReference type="Pfam" id="PF01467"/>
    </source>
</evidence>
<dbReference type="CDD" id="cd02165">
    <property type="entry name" value="NMNAT"/>
    <property type="match status" value="1"/>
</dbReference>
<evidence type="ECO:0000313" key="10">
    <source>
        <dbReference type="EMBL" id="PHZ14605.1"/>
    </source>
</evidence>
<dbReference type="GO" id="GO:0005524">
    <property type="term" value="F:ATP binding"/>
    <property type="evidence" value="ECO:0007669"/>
    <property type="project" value="UniProtKB-KW"/>
</dbReference>
<dbReference type="GO" id="GO:0000309">
    <property type="term" value="F:nicotinamide-nucleotide adenylyltransferase activity"/>
    <property type="evidence" value="ECO:0007669"/>
    <property type="project" value="UniProtKB-EC"/>
</dbReference>